<keyword evidence="3" id="KW-0223">Dioxygenase</keyword>
<evidence type="ECO:0000256" key="4">
    <source>
        <dbReference type="ARBA" id="ARBA00023002"/>
    </source>
</evidence>
<feature type="transmembrane region" description="Helical" evidence="6">
    <location>
        <begin position="6"/>
        <end position="22"/>
    </location>
</feature>
<name>A0A7S6NYE1_9PHYC</name>
<evidence type="ECO:0000313" key="8">
    <source>
        <dbReference type="EMBL" id="QOR60432.1"/>
    </source>
</evidence>
<sequence>MNPGSIFVIFVSIIFIILRFLPKYREPIIVPNVLSEKECEHIKEISKKELSASTVSMERELDNSVRKSKTAWIHKGTDPVVDTIIERCIKMTDKKVENCESLQVLKYEPGGFYKPHQDAFDNQKNKRVYTFIIALNDDYEGGETEFPNLNKTYKLQKGDVLFFHTLNNYNNMTKKALHGGNPVKSGEKWISNLWIHENKYIPG</sequence>
<dbReference type="PANTHER" id="PTHR10869:SF246">
    <property type="entry name" value="TRANSMEMBRANE PROLYL 4-HYDROXYLASE"/>
    <property type="match status" value="1"/>
</dbReference>
<keyword evidence="6" id="KW-0472">Membrane</keyword>
<keyword evidence="6" id="KW-0812">Transmembrane</keyword>
<evidence type="ECO:0000259" key="7">
    <source>
        <dbReference type="PROSITE" id="PS51471"/>
    </source>
</evidence>
<evidence type="ECO:0000256" key="6">
    <source>
        <dbReference type="SAM" id="Phobius"/>
    </source>
</evidence>
<dbReference type="GO" id="GO:0005506">
    <property type="term" value="F:iron ion binding"/>
    <property type="evidence" value="ECO:0007669"/>
    <property type="project" value="InterPro"/>
</dbReference>
<dbReference type="PANTHER" id="PTHR10869">
    <property type="entry name" value="PROLYL 4-HYDROXYLASE ALPHA SUBUNIT"/>
    <property type="match status" value="1"/>
</dbReference>
<keyword evidence="6" id="KW-1133">Transmembrane helix</keyword>
<dbReference type="InterPro" id="IPR044862">
    <property type="entry name" value="Pro_4_hyd_alph_FE2OG_OXY"/>
</dbReference>
<dbReference type="Pfam" id="PF13640">
    <property type="entry name" value="2OG-FeII_Oxy_3"/>
    <property type="match status" value="1"/>
</dbReference>
<protein>
    <recommendedName>
        <fullName evidence="7">Fe2OG dioxygenase domain-containing protein</fullName>
    </recommendedName>
</protein>
<dbReference type="GO" id="GO:0031418">
    <property type="term" value="F:L-ascorbic acid binding"/>
    <property type="evidence" value="ECO:0007669"/>
    <property type="project" value="InterPro"/>
</dbReference>
<feature type="domain" description="Fe2OG dioxygenase" evidence="7">
    <location>
        <begin position="98"/>
        <end position="197"/>
    </location>
</feature>
<keyword evidence="2" id="KW-0479">Metal-binding</keyword>
<evidence type="ECO:0000256" key="2">
    <source>
        <dbReference type="ARBA" id="ARBA00022723"/>
    </source>
</evidence>
<evidence type="ECO:0000256" key="3">
    <source>
        <dbReference type="ARBA" id="ARBA00022964"/>
    </source>
</evidence>
<dbReference type="SMART" id="SM00702">
    <property type="entry name" value="P4Hc"/>
    <property type="match status" value="1"/>
</dbReference>
<dbReference type="EMBL" id="MK522038">
    <property type="protein sequence ID" value="QOR60432.1"/>
    <property type="molecule type" value="Genomic_DNA"/>
</dbReference>
<organism evidence="8">
    <name type="scientific">Bathycoccus sp. RCC716 virus 2</name>
    <dbReference type="NCBI Taxonomy" id="2530039"/>
    <lineage>
        <taxon>Viruses</taxon>
        <taxon>Varidnaviria</taxon>
        <taxon>Bamfordvirae</taxon>
        <taxon>Nucleocytoviricota</taxon>
        <taxon>Megaviricetes</taxon>
        <taxon>Algavirales</taxon>
        <taxon>Phycodnaviridae</taxon>
        <taxon>Prasinovirus</taxon>
    </lineage>
</organism>
<keyword evidence="4" id="KW-0560">Oxidoreductase</keyword>
<comment type="cofactor">
    <cofactor evidence="1">
        <name>L-ascorbate</name>
        <dbReference type="ChEBI" id="CHEBI:38290"/>
    </cofactor>
</comment>
<evidence type="ECO:0000256" key="1">
    <source>
        <dbReference type="ARBA" id="ARBA00001961"/>
    </source>
</evidence>
<dbReference type="PROSITE" id="PS51471">
    <property type="entry name" value="FE2OG_OXY"/>
    <property type="match status" value="1"/>
</dbReference>
<dbReference type="InterPro" id="IPR006620">
    <property type="entry name" value="Pro_4_hyd_alph"/>
</dbReference>
<dbReference type="GO" id="GO:0004656">
    <property type="term" value="F:procollagen-proline 4-dioxygenase activity"/>
    <property type="evidence" value="ECO:0007669"/>
    <property type="project" value="TreeGrafter"/>
</dbReference>
<dbReference type="InterPro" id="IPR045054">
    <property type="entry name" value="P4HA-like"/>
</dbReference>
<accession>A0A7S6NYE1</accession>
<keyword evidence="5" id="KW-0408">Iron</keyword>
<proteinExistence type="predicted"/>
<reference evidence="8" key="1">
    <citation type="submission" date="2019-02" db="EMBL/GenBank/DDBJ databases">
        <authorList>
            <person name="Bachy C."/>
            <person name="Yung C.-M."/>
            <person name="Roux S."/>
            <person name="Sullivan M.B."/>
            <person name="Worden A.Z."/>
        </authorList>
    </citation>
    <scope>NUCLEOTIDE SEQUENCE</scope>
    <source>
        <strain evidence="8">BII-V2</strain>
    </source>
</reference>
<evidence type="ECO:0000256" key="5">
    <source>
        <dbReference type="ARBA" id="ARBA00023004"/>
    </source>
</evidence>
<dbReference type="InterPro" id="IPR005123">
    <property type="entry name" value="Oxoglu/Fe-dep_dioxygenase_dom"/>
</dbReference>
<dbReference type="Gene3D" id="2.60.120.620">
    <property type="entry name" value="q2cbj1_9rhob like domain"/>
    <property type="match status" value="1"/>
</dbReference>
<dbReference type="SUPFAM" id="SSF51197">
    <property type="entry name" value="Clavaminate synthase-like"/>
    <property type="match status" value="1"/>
</dbReference>